<dbReference type="GO" id="GO:0004672">
    <property type="term" value="F:protein kinase activity"/>
    <property type="evidence" value="ECO:0007669"/>
    <property type="project" value="InterPro"/>
</dbReference>
<feature type="domain" description="Protein kinase" evidence="1">
    <location>
        <begin position="1"/>
        <end position="196"/>
    </location>
</feature>
<dbReference type="Gene3D" id="1.10.510.10">
    <property type="entry name" value="Transferase(Phosphotransferase) domain 1"/>
    <property type="match status" value="1"/>
</dbReference>
<gene>
    <name evidence="2" type="ORF">BD310DRAFT_825148</name>
</gene>
<proteinExistence type="predicted"/>
<evidence type="ECO:0000259" key="1">
    <source>
        <dbReference type="PROSITE" id="PS50011"/>
    </source>
</evidence>
<dbReference type="GO" id="GO:0005524">
    <property type="term" value="F:ATP binding"/>
    <property type="evidence" value="ECO:0007669"/>
    <property type="project" value="InterPro"/>
</dbReference>
<dbReference type="PROSITE" id="PS50011">
    <property type="entry name" value="PROTEIN_KINASE_DOM"/>
    <property type="match status" value="1"/>
</dbReference>
<keyword evidence="3" id="KW-1185">Reference proteome</keyword>
<protein>
    <recommendedName>
        <fullName evidence="1">Protein kinase domain-containing protein</fullName>
    </recommendedName>
</protein>
<reference evidence="2 3" key="1">
    <citation type="submission" date="2019-01" db="EMBL/GenBank/DDBJ databases">
        <title>Draft genome sequences of three monokaryotic isolates of the white-rot basidiomycete fungus Dichomitus squalens.</title>
        <authorList>
            <consortium name="DOE Joint Genome Institute"/>
            <person name="Lopez S.C."/>
            <person name="Andreopoulos B."/>
            <person name="Pangilinan J."/>
            <person name="Lipzen A."/>
            <person name="Riley R."/>
            <person name="Ahrendt S."/>
            <person name="Ng V."/>
            <person name="Barry K."/>
            <person name="Daum C."/>
            <person name="Grigoriev I.V."/>
            <person name="Hilden K.S."/>
            <person name="Makela M.R."/>
            <person name="de Vries R.P."/>
        </authorList>
    </citation>
    <scope>NUCLEOTIDE SEQUENCE [LARGE SCALE GENOMIC DNA]</scope>
    <source>
        <strain evidence="2 3">CBS 464.89</strain>
    </source>
</reference>
<organism evidence="2 3">
    <name type="scientific">Dichomitus squalens</name>
    <dbReference type="NCBI Taxonomy" id="114155"/>
    <lineage>
        <taxon>Eukaryota</taxon>
        <taxon>Fungi</taxon>
        <taxon>Dikarya</taxon>
        <taxon>Basidiomycota</taxon>
        <taxon>Agaricomycotina</taxon>
        <taxon>Agaricomycetes</taxon>
        <taxon>Polyporales</taxon>
        <taxon>Polyporaceae</taxon>
        <taxon>Dichomitus</taxon>
    </lineage>
</organism>
<evidence type="ECO:0000313" key="3">
    <source>
        <dbReference type="Proteomes" id="UP000292082"/>
    </source>
</evidence>
<name>A0A4Q9PNG8_9APHY</name>
<accession>A0A4Q9PNG8</accession>
<dbReference type="InterPro" id="IPR011009">
    <property type="entry name" value="Kinase-like_dom_sf"/>
</dbReference>
<dbReference type="InterPro" id="IPR000719">
    <property type="entry name" value="Prot_kinase_dom"/>
</dbReference>
<dbReference type="EMBL" id="ML145163">
    <property type="protein sequence ID" value="TBU55756.1"/>
    <property type="molecule type" value="Genomic_DNA"/>
</dbReference>
<sequence>MPRLSLLSKVLTFKTSSIVVAFDQIMEGVEHLHNLRIAHGDVFGCNVVAATEEDAQRDMRVTAGKVYLIDFESCRQFALGPGVQGAVPVPPAHIRPPLGLKSFDPFSWDVYCLGATLEVILQEKFFCEPQSQPWILRWYAQWLKGNEVGCTAACHCRPRIRRARQVLASIRLIVDVGEVVQAVVTFPTVLSNSWLR</sequence>
<dbReference type="SUPFAM" id="SSF56112">
    <property type="entry name" value="Protein kinase-like (PK-like)"/>
    <property type="match status" value="1"/>
</dbReference>
<dbReference type="Proteomes" id="UP000292082">
    <property type="component" value="Unassembled WGS sequence"/>
</dbReference>
<evidence type="ECO:0000313" key="2">
    <source>
        <dbReference type="EMBL" id="TBU55756.1"/>
    </source>
</evidence>
<dbReference type="AlphaFoldDB" id="A0A4Q9PNG8"/>